<dbReference type="AlphaFoldDB" id="A0AA35S667"/>
<feature type="domain" description="Transglycosylase SLT" evidence="1">
    <location>
        <begin position="45"/>
        <end position="149"/>
    </location>
</feature>
<dbReference type="Gene3D" id="1.10.530.10">
    <property type="match status" value="1"/>
</dbReference>
<gene>
    <name evidence="2" type="ORF">GBAR_LOCUS13401</name>
</gene>
<reference evidence="2" key="1">
    <citation type="submission" date="2023-03" db="EMBL/GenBank/DDBJ databases">
        <authorList>
            <person name="Steffen K."/>
            <person name="Cardenas P."/>
        </authorList>
    </citation>
    <scope>NUCLEOTIDE SEQUENCE</scope>
</reference>
<organism evidence="2 3">
    <name type="scientific">Geodia barretti</name>
    <name type="common">Barrett's horny sponge</name>
    <dbReference type="NCBI Taxonomy" id="519541"/>
    <lineage>
        <taxon>Eukaryota</taxon>
        <taxon>Metazoa</taxon>
        <taxon>Porifera</taxon>
        <taxon>Demospongiae</taxon>
        <taxon>Heteroscleromorpha</taxon>
        <taxon>Tetractinellida</taxon>
        <taxon>Astrophorina</taxon>
        <taxon>Geodiidae</taxon>
        <taxon>Geodia</taxon>
    </lineage>
</organism>
<proteinExistence type="predicted"/>
<name>A0AA35S667_GEOBA</name>
<protein>
    <submittedName>
        <fullName evidence="2">Membrane-bound lytic murein transglycosylase F</fullName>
    </submittedName>
</protein>
<sequence length="223" mass="25208">MRRKRTLILILATLALILVLSLVINVPLDLRLLVLTPKILKYRGVIQQHAAKKALDARLICALIVQESGFDEEAKSAVGALGLTQLMPTTAKELGVQDPFDGNQSIAGATRHLRTLYNAFPESPHEHRHRLVLASYNSGLGRVRDAQALVRYHDAGDPLLWEPVSIALRQLTKQHTSMHREVWESGRPPHGYFEGASETLTHVKRVMRYYARIRFYEGLLFFL</sequence>
<dbReference type="PANTHER" id="PTHR37423:SF2">
    <property type="entry name" value="MEMBRANE-BOUND LYTIC MUREIN TRANSGLYCOSYLASE C"/>
    <property type="match status" value="1"/>
</dbReference>
<dbReference type="Proteomes" id="UP001174909">
    <property type="component" value="Unassembled WGS sequence"/>
</dbReference>
<evidence type="ECO:0000259" key="1">
    <source>
        <dbReference type="Pfam" id="PF01464"/>
    </source>
</evidence>
<dbReference type="PANTHER" id="PTHR37423">
    <property type="entry name" value="SOLUBLE LYTIC MUREIN TRANSGLYCOSYLASE-RELATED"/>
    <property type="match status" value="1"/>
</dbReference>
<evidence type="ECO:0000313" key="3">
    <source>
        <dbReference type="Proteomes" id="UP001174909"/>
    </source>
</evidence>
<dbReference type="InterPro" id="IPR008258">
    <property type="entry name" value="Transglycosylase_SLT_dom_1"/>
</dbReference>
<comment type="caution">
    <text evidence="2">The sequence shown here is derived from an EMBL/GenBank/DDBJ whole genome shotgun (WGS) entry which is preliminary data.</text>
</comment>
<dbReference type="InterPro" id="IPR023346">
    <property type="entry name" value="Lysozyme-like_dom_sf"/>
</dbReference>
<keyword evidence="3" id="KW-1185">Reference proteome</keyword>
<dbReference type="Pfam" id="PF01464">
    <property type="entry name" value="SLT"/>
    <property type="match status" value="1"/>
</dbReference>
<dbReference type="EMBL" id="CASHTH010001982">
    <property type="protein sequence ID" value="CAI8022891.1"/>
    <property type="molecule type" value="Genomic_DNA"/>
</dbReference>
<evidence type="ECO:0000313" key="2">
    <source>
        <dbReference type="EMBL" id="CAI8022891.1"/>
    </source>
</evidence>
<dbReference type="SUPFAM" id="SSF53955">
    <property type="entry name" value="Lysozyme-like"/>
    <property type="match status" value="1"/>
</dbReference>
<accession>A0AA35S667</accession>